<organism evidence="1 2">
    <name type="scientific">Botrytis deweyae</name>
    <dbReference type="NCBI Taxonomy" id="2478750"/>
    <lineage>
        <taxon>Eukaryota</taxon>
        <taxon>Fungi</taxon>
        <taxon>Dikarya</taxon>
        <taxon>Ascomycota</taxon>
        <taxon>Pezizomycotina</taxon>
        <taxon>Leotiomycetes</taxon>
        <taxon>Helotiales</taxon>
        <taxon>Sclerotiniaceae</taxon>
        <taxon>Botrytis</taxon>
    </lineage>
</organism>
<dbReference type="EMBL" id="RCSX01000001">
    <property type="protein sequence ID" value="KAF7939934.1"/>
    <property type="molecule type" value="Genomic_DNA"/>
</dbReference>
<proteinExistence type="predicted"/>
<comment type="caution">
    <text evidence="1">The sequence shown here is derived from an EMBL/GenBank/DDBJ whole genome shotgun (WGS) entry which is preliminary data.</text>
</comment>
<gene>
    <name evidence="1" type="ORF">EAE98_000061</name>
</gene>
<evidence type="ECO:0000313" key="2">
    <source>
        <dbReference type="Proteomes" id="UP000783213"/>
    </source>
</evidence>
<accession>A0ABQ7J1L8</accession>
<dbReference type="RefSeq" id="XP_038815356.1">
    <property type="nucleotide sequence ID" value="XM_038947679.1"/>
</dbReference>
<sequence>MQMQMQMQMKPDNLCVSSLELRNLKETRPDARYPDGSLALLVLLAPADLDHHRLKSHRDDSPDAKKPDLIDPWPMMPKVKASLGLDRLHRILKEYGRLDYRKMYIGAWNHL</sequence>
<keyword evidence="2" id="KW-1185">Reference proteome</keyword>
<reference evidence="1 2" key="1">
    <citation type="journal article" date="2020" name="Genome Biol. Evol.">
        <title>Comparative genomics of Sclerotiniaceae.</title>
        <authorList>
            <person name="Valero Jimenez C.A."/>
            <person name="Steentjes M."/>
            <person name="Scholten O.E."/>
            <person name="Van Kan J.A.L."/>
        </authorList>
    </citation>
    <scope>NUCLEOTIDE SEQUENCE [LARGE SCALE GENOMIC DNA]</scope>
    <source>
        <strain evidence="1 2">B1</strain>
    </source>
</reference>
<name>A0ABQ7J1L8_9HELO</name>
<dbReference type="GeneID" id="62226836"/>
<evidence type="ECO:0008006" key="3">
    <source>
        <dbReference type="Google" id="ProtNLM"/>
    </source>
</evidence>
<evidence type="ECO:0000313" key="1">
    <source>
        <dbReference type="EMBL" id="KAF7939934.1"/>
    </source>
</evidence>
<protein>
    <recommendedName>
        <fullName evidence="3">Protein kinase domain-containing protein</fullName>
    </recommendedName>
</protein>
<dbReference type="Proteomes" id="UP000783213">
    <property type="component" value="Unassembled WGS sequence"/>
</dbReference>